<comment type="similarity">
    <text evidence="1 10">Belongs to the small Tim family.</text>
</comment>
<evidence type="ECO:0000256" key="2">
    <source>
        <dbReference type="ARBA" id="ARBA00022448"/>
    </source>
</evidence>
<keyword evidence="7 10" id="KW-0496">Mitochondrion</keyword>
<keyword evidence="5 10" id="KW-0653">Protein transport</keyword>
<evidence type="ECO:0000256" key="9">
    <source>
        <dbReference type="ARBA" id="ARBA00023186"/>
    </source>
</evidence>
<protein>
    <recommendedName>
        <fullName evidence="10">Mitochondrial import inner membrane translocase subunit</fullName>
    </recommendedName>
</protein>
<dbReference type="InterPro" id="IPR035427">
    <property type="entry name" value="Tim10-like_dom_sf"/>
</dbReference>
<keyword evidence="9 10" id="KW-0143">Chaperone</keyword>
<organism evidence="12 13">
    <name type="scientific">Bursaphelenchus xylophilus</name>
    <name type="common">Pinewood nematode worm</name>
    <name type="synonym">Aphelenchoides xylophilus</name>
    <dbReference type="NCBI Taxonomy" id="6326"/>
    <lineage>
        <taxon>Eukaryota</taxon>
        <taxon>Metazoa</taxon>
        <taxon>Ecdysozoa</taxon>
        <taxon>Nematoda</taxon>
        <taxon>Chromadorea</taxon>
        <taxon>Rhabditida</taxon>
        <taxon>Tylenchina</taxon>
        <taxon>Tylenchomorpha</taxon>
        <taxon>Aphelenchoidea</taxon>
        <taxon>Aphelenchoididae</taxon>
        <taxon>Bursaphelenchus</taxon>
    </lineage>
</organism>
<dbReference type="GO" id="GO:0005743">
    <property type="term" value="C:mitochondrial inner membrane"/>
    <property type="evidence" value="ECO:0007669"/>
    <property type="project" value="UniProtKB-SubCell"/>
</dbReference>
<dbReference type="AlphaFoldDB" id="A0A1I7S1U0"/>
<dbReference type="GO" id="GO:0015031">
    <property type="term" value="P:protein transport"/>
    <property type="evidence" value="ECO:0007669"/>
    <property type="project" value="UniProtKB-KW"/>
</dbReference>
<evidence type="ECO:0000256" key="3">
    <source>
        <dbReference type="ARBA" id="ARBA00022723"/>
    </source>
</evidence>
<comment type="domain">
    <text evidence="10">The twin CX3C motif contains 4 conserved Cys residues that form 2 disulfide bonds in the mitochondrial intermembrane space.</text>
</comment>
<dbReference type="eggNOG" id="KOG1733">
    <property type="taxonomic scope" value="Eukaryota"/>
</dbReference>
<dbReference type="GO" id="GO:0046872">
    <property type="term" value="F:metal ion binding"/>
    <property type="evidence" value="ECO:0007669"/>
    <property type="project" value="UniProtKB-KW"/>
</dbReference>
<feature type="domain" description="Tim10-like" evidence="11">
    <location>
        <begin position="37"/>
        <end position="97"/>
    </location>
</feature>
<dbReference type="InterPro" id="IPR004217">
    <property type="entry name" value="Tim10-like"/>
</dbReference>
<evidence type="ECO:0000256" key="5">
    <source>
        <dbReference type="ARBA" id="ARBA00022927"/>
    </source>
</evidence>
<accession>A0A1I7S1U0</accession>
<comment type="subunit">
    <text evidence="10">Heterohexamer.</text>
</comment>
<evidence type="ECO:0000256" key="6">
    <source>
        <dbReference type="ARBA" id="ARBA00023010"/>
    </source>
</evidence>
<dbReference type="GO" id="GO:0045039">
    <property type="term" value="P:protein insertion into mitochondrial inner membrane"/>
    <property type="evidence" value="ECO:0007669"/>
    <property type="project" value="UniProtKB-ARBA"/>
</dbReference>
<comment type="function">
    <text evidence="10">Mitochondrial intermembrane chaperone that participates in the import and insertion of some multi-pass transmembrane proteins into the mitochondrial inner membrane. Also required for the transfer of beta-barrel precursors from the TOM complex to the sorting and assembly machinery (SAM complex) of the outer membrane. Acts as a chaperone-like protein that protects the hydrophobic precursors from aggregation and guide them through the mitochondrial intermembrane space.</text>
</comment>
<keyword evidence="10" id="KW-0472">Membrane</keyword>
<keyword evidence="10" id="KW-0999">Mitochondrion inner membrane</keyword>
<dbReference type="Proteomes" id="UP000095284">
    <property type="component" value="Unplaced"/>
</dbReference>
<keyword evidence="8 10" id="KW-1015">Disulfide bond</keyword>
<dbReference type="GO" id="GO:0042719">
    <property type="term" value="C:mitochondrial intermembrane space chaperone complex"/>
    <property type="evidence" value="ECO:0007669"/>
    <property type="project" value="UniProtKB-ARBA"/>
</dbReference>
<dbReference type="SUPFAM" id="SSF144122">
    <property type="entry name" value="Tim10-like"/>
    <property type="match status" value="1"/>
</dbReference>
<reference evidence="13" key="1">
    <citation type="submission" date="2016-11" db="UniProtKB">
        <authorList>
            <consortium name="WormBaseParasite"/>
        </authorList>
    </citation>
    <scope>IDENTIFICATION</scope>
</reference>
<keyword evidence="6 10" id="KW-0811">Translocation</keyword>
<keyword evidence="2 10" id="KW-0813">Transport</keyword>
<evidence type="ECO:0000256" key="8">
    <source>
        <dbReference type="ARBA" id="ARBA00023157"/>
    </source>
</evidence>
<evidence type="ECO:0000256" key="4">
    <source>
        <dbReference type="ARBA" id="ARBA00022833"/>
    </source>
</evidence>
<sequence>MQIYSNFALKGNMDQLLDMEQLNKLTPEQQEKVIQGVRQQAAIVHAQSLISDLSDKCIAKCIPAPGTSLSGSEKQCLQRCMDRFVESWNLVSQTLQKRLQAELAANHGQSSFGSSSYGEGPSFS</sequence>
<keyword evidence="3" id="KW-0479">Metal-binding</keyword>
<evidence type="ECO:0000256" key="1">
    <source>
        <dbReference type="ARBA" id="ARBA00006720"/>
    </source>
</evidence>
<keyword evidence="4" id="KW-0862">Zinc</keyword>
<evidence type="ECO:0000256" key="10">
    <source>
        <dbReference type="RuleBase" id="RU367043"/>
    </source>
</evidence>
<evidence type="ECO:0000256" key="7">
    <source>
        <dbReference type="ARBA" id="ARBA00023128"/>
    </source>
</evidence>
<evidence type="ECO:0000259" key="11">
    <source>
        <dbReference type="Pfam" id="PF02953"/>
    </source>
</evidence>
<dbReference type="Gene3D" id="1.10.287.810">
    <property type="entry name" value="Mitochondrial import inner membrane translocase subunit tim13 like domains"/>
    <property type="match status" value="1"/>
</dbReference>
<dbReference type="Pfam" id="PF02953">
    <property type="entry name" value="zf-Tim10_DDP"/>
    <property type="match status" value="1"/>
</dbReference>
<dbReference type="FunFam" id="1.10.287.810:FF:000001">
    <property type="entry name" value="mitochondrial import inner membrane translocase subunit TIM13"/>
    <property type="match status" value="1"/>
</dbReference>
<name>A0A1I7S1U0_BURXY</name>
<proteinExistence type="inferred from homology"/>
<comment type="subcellular location">
    <subcellularLocation>
        <location evidence="10">Mitochondrion inner membrane</location>
        <topology evidence="10">Peripheral membrane protein</topology>
        <orientation evidence="10">Intermembrane side</orientation>
    </subcellularLocation>
</comment>
<evidence type="ECO:0000313" key="13">
    <source>
        <dbReference type="WBParaSite" id="BXY_0696800.1"/>
    </source>
</evidence>
<dbReference type="WBParaSite" id="BXY_0696800.1">
    <property type="protein sequence ID" value="BXY_0696800.1"/>
    <property type="gene ID" value="BXY_0696800"/>
</dbReference>
<evidence type="ECO:0000313" key="12">
    <source>
        <dbReference type="Proteomes" id="UP000095284"/>
    </source>
</evidence>